<evidence type="ECO:0000313" key="3">
    <source>
        <dbReference type="Proteomes" id="UP000078542"/>
    </source>
</evidence>
<name>A0A151IAV4_9HYME</name>
<evidence type="ECO:0000313" key="2">
    <source>
        <dbReference type="EMBL" id="KYM96247.1"/>
    </source>
</evidence>
<reference evidence="2 3" key="1">
    <citation type="submission" date="2016-03" db="EMBL/GenBank/DDBJ databases">
        <title>Cyphomyrmex costatus WGS genome.</title>
        <authorList>
            <person name="Nygaard S."/>
            <person name="Hu H."/>
            <person name="Boomsma J."/>
            <person name="Zhang G."/>
        </authorList>
    </citation>
    <scope>NUCLEOTIDE SEQUENCE [LARGE SCALE GENOMIC DNA]</scope>
    <source>
        <strain evidence="2">MS0001</strain>
        <tissue evidence="2">Whole body</tissue>
    </source>
</reference>
<dbReference type="Proteomes" id="UP000078542">
    <property type="component" value="Unassembled WGS sequence"/>
</dbReference>
<dbReference type="InterPro" id="IPR000210">
    <property type="entry name" value="BTB/POZ_dom"/>
</dbReference>
<gene>
    <name evidence="2" type="ORF">ALC62_13117</name>
</gene>
<dbReference type="Gene3D" id="3.30.710.10">
    <property type="entry name" value="Potassium Channel Kv1.1, Chain A"/>
    <property type="match status" value="1"/>
</dbReference>
<dbReference type="InterPro" id="IPR011333">
    <property type="entry name" value="SKP1/BTB/POZ_sf"/>
</dbReference>
<protein>
    <recommendedName>
        <fullName evidence="1">BTB domain-containing protein</fullName>
    </recommendedName>
</protein>
<dbReference type="PROSITE" id="PS50097">
    <property type="entry name" value="BTB"/>
    <property type="match status" value="1"/>
</dbReference>
<organism evidence="2 3">
    <name type="scientific">Cyphomyrmex costatus</name>
    <dbReference type="NCBI Taxonomy" id="456900"/>
    <lineage>
        <taxon>Eukaryota</taxon>
        <taxon>Metazoa</taxon>
        <taxon>Ecdysozoa</taxon>
        <taxon>Arthropoda</taxon>
        <taxon>Hexapoda</taxon>
        <taxon>Insecta</taxon>
        <taxon>Pterygota</taxon>
        <taxon>Neoptera</taxon>
        <taxon>Endopterygota</taxon>
        <taxon>Hymenoptera</taxon>
        <taxon>Apocrita</taxon>
        <taxon>Aculeata</taxon>
        <taxon>Formicoidea</taxon>
        <taxon>Formicidae</taxon>
        <taxon>Myrmicinae</taxon>
        <taxon>Cyphomyrmex</taxon>
    </lineage>
</organism>
<dbReference type="Pfam" id="PF00651">
    <property type="entry name" value="BTB"/>
    <property type="match status" value="1"/>
</dbReference>
<evidence type="ECO:0000259" key="1">
    <source>
        <dbReference type="PROSITE" id="PS50097"/>
    </source>
</evidence>
<dbReference type="STRING" id="456900.A0A151IAV4"/>
<feature type="domain" description="BTB" evidence="1">
    <location>
        <begin position="181"/>
        <end position="247"/>
    </location>
</feature>
<dbReference type="SUPFAM" id="SSF54695">
    <property type="entry name" value="POZ domain"/>
    <property type="match status" value="1"/>
</dbReference>
<dbReference type="AlphaFoldDB" id="A0A151IAV4"/>
<dbReference type="EMBL" id="KQ978227">
    <property type="protein sequence ID" value="KYM96247.1"/>
    <property type="molecule type" value="Genomic_DNA"/>
</dbReference>
<keyword evidence="3" id="KW-1185">Reference proteome</keyword>
<sequence>MRITETFAKNKEKVKTKYAFCHCRTKCNVRVTTYVWSITDFWDTCNFTNTLISSNIEEQPFQIKMCTDRKHQKLHFFIQSTKLNSNDRINIHKYNVSIQCAKETALQTGWKIFHLNSDPLYEVCLKTLQLNETKYLCNNTLSVHFMFQSYENVSHSIIHETISETSLLTATKDSASYKSNSFVTFLVDGKHLRINKSLICAASSVINSLTCNSKENDEEEIEISNIPYDIFKLVAYYIETRDLFESNLNVTRDVDNNTHYINILFNLISIADKLDIIDLKVMCEKRVIKYITKENAVAYLDLAINSNAVYLANYIKRLIKLHLDEIIITTEFLERIKTNPKIFSDILNQELFKEDALLCATLISLSYAVITVVNRTLSSVSVGFVVARGLMRGARLCRTANVIV</sequence>
<proteinExistence type="predicted"/>
<dbReference type="SMART" id="SM00225">
    <property type="entry name" value="BTB"/>
    <property type="match status" value="1"/>
</dbReference>
<accession>A0A151IAV4</accession>